<dbReference type="Gene3D" id="3.40.50.150">
    <property type="entry name" value="Vaccinia Virus protein VP39"/>
    <property type="match status" value="1"/>
</dbReference>
<dbReference type="GO" id="GO:0008757">
    <property type="term" value="F:S-adenosylmethionine-dependent methyltransferase activity"/>
    <property type="evidence" value="ECO:0007669"/>
    <property type="project" value="InterPro"/>
</dbReference>
<comment type="pathway">
    <text evidence="1">Steroid biosynthesis; sterol biosynthesis.</text>
</comment>
<evidence type="ECO:0000256" key="4">
    <source>
        <dbReference type="ARBA" id="ARBA00022691"/>
    </source>
</evidence>
<dbReference type="InterPro" id="IPR013216">
    <property type="entry name" value="Methyltransf_11"/>
</dbReference>
<dbReference type="PANTHER" id="PTHR44068">
    <property type="entry name" value="ZGC:194242"/>
    <property type="match status" value="1"/>
</dbReference>
<evidence type="ECO:0000256" key="11">
    <source>
        <dbReference type="RuleBase" id="RU362025"/>
    </source>
</evidence>
<dbReference type="InterPro" id="IPR029063">
    <property type="entry name" value="SAM-dependent_MTases_sf"/>
</dbReference>
<dbReference type="Pfam" id="PF08498">
    <property type="entry name" value="Sterol_MT_C"/>
    <property type="match status" value="1"/>
</dbReference>
<evidence type="ECO:0000259" key="12">
    <source>
        <dbReference type="PROSITE" id="PS51685"/>
    </source>
</evidence>
<dbReference type="SMR" id="A0A8I6YMQ2"/>
<evidence type="ECO:0000256" key="6">
    <source>
        <dbReference type="ARBA" id="ARBA00023011"/>
    </source>
</evidence>
<evidence type="ECO:0000256" key="8">
    <source>
        <dbReference type="ARBA" id="ARBA00023221"/>
    </source>
</evidence>
<name>A0A8I6YMQ2_HORVV</name>
<dbReference type="Proteomes" id="UP000011116">
    <property type="component" value="Chromosome 5H"/>
</dbReference>
<keyword evidence="2 10" id="KW-0489">Methyltransferase</keyword>
<dbReference type="InterPro" id="IPR050447">
    <property type="entry name" value="Erg6_SMT_methyltransf"/>
</dbReference>
<evidence type="ECO:0000256" key="9">
    <source>
        <dbReference type="ARBA" id="ARBA00038188"/>
    </source>
</evidence>
<keyword evidence="7" id="KW-1207">Sterol metabolism</keyword>
<keyword evidence="4 10" id="KW-0949">S-adenosyl-L-methionine</keyword>
<accession>A0A8I6YMQ2</accession>
<keyword evidence="5" id="KW-0444">Lipid biosynthesis</keyword>
<reference evidence="14" key="1">
    <citation type="journal article" date="2012" name="Nature">
        <title>A physical, genetic and functional sequence assembly of the barley genome.</title>
        <authorList>
            <consortium name="The International Barley Genome Sequencing Consortium"/>
            <person name="Mayer K.F."/>
            <person name="Waugh R."/>
            <person name="Brown J.W."/>
            <person name="Schulman A."/>
            <person name="Langridge P."/>
            <person name="Platzer M."/>
            <person name="Fincher G.B."/>
            <person name="Muehlbauer G.J."/>
            <person name="Sato K."/>
            <person name="Close T.J."/>
            <person name="Wise R.P."/>
            <person name="Stein N."/>
        </authorList>
    </citation>
    <scope>NUCLEOTIDE SEQUENCE [LARGE SCALE GENOMIC DNA]</scope>
    <source>
        <strain evidence="14">cv. Morex</strain>
    </source>
</reference>
<dbReference type="PANTHER" id="PTHR44068:SF1">
    <property type="entry name" value="HYPOTHETICAL LOC100005854"/>
    <property type="match status" value="1"/>
</dbReference>
<dbReference type="GO" id="GO:0032259">
    <property type="term" value="P:methylation"/>
    <property type="evidence" value="ECO:0007669"/>
    <property type="project" value="UniProtKB-KW"/>
</dbReference>
<keyword evidence="14" id="KW-1185">Reference proteome</keyword>
<reference evidence="13" key="2">
    <citation type="submission" date="2020-10" db="EMBL/GenBank/DDBJ databases">
        <authorList>
            <person name="Scholz U."/>
            <person name="Mascher M."/>
            <person name="Fiebig A."/>
        </authorList>
    </citation>
    <scope>NUCLEOTIDE SEQUENCE [LARGE SCALE GENOMIC DNA]</scope>
    <source>
        <strain evidence="13">cv. Morex</strain>
    </source>
</reference>
<keyword evidence="5" id="KW-0752">Steroid biosynthesis</keyword>
<comment type="similarity">
    <text evidence="9 10 11">Belongs to the class I-like SAM-binding methyltransferase superfamily. Erg6/SMT family.</text>
</comment>
<dbReference type="EC" id="2.1.1.-" evidence="11"/>
<organism evidence="13 14">
    <name type="scientific">Hordeum vulgare subsp. vulgare</name>
    <name type="common">Domesticated barley</name>
    <dbReference type="NCBI Taxonomy" id="112509"/>
    <lineage>
        <taxon>Eukaryota</taxon>
        <taxon>Viridiplantae</taxon>
        <taxon>Streptophyta</taxon>
        <taxon>Embryophyta</taxon>
        <taxon>Tracheophyta</taxon>
        <taxon>Spermatophyta</taxon>
        <taxon>Magnoliopsida</taxon>
        <taxon>Liliopsida</taxon>
        <taxon>Poales</taxon>
        <taxon>Poaceae</taxon>
        <taxon>BOP clade</taxon>
        <taxon>Pooideae</taxon>
        <taxon>Triticodae</taxon>
        <taxon>Triticeae</taxon>
        <taxon>Hordeinae</taxon>
        <taxon>Hordeum</taxon>
    </lineage>
</organism>
<reference evidence="13" key="3">
    <citation type="submission" date="2022-01" db="UniProtKB">
        <authorList>
            <consortium name="EnsemblPlants"/>
        </authorList>
    </citation>
    <scope>IDENTIFICATION</scope>
    <source>
        <strain evidence="13">subsp. vulgare</strain>
    </source>
</reference>
<evidence type="ECO:0000313" key="13">
    <source>
        <dbReference type="EnsemblPlants" id="HORVU.MOREX.r3.5HG0522690.1"/>
    </source>
</evidence>
<dbReference type="PROSITE" id="PS51685">
    <property type="entry name" value="SAM_MT_ERG6_SMT"/>
    <property type="match status" value="1"/>
</dbReference>
<dbReference type="Gramene" id="HORVU.MOREX.r3.5HG0522690.1">
    <property type="protein sequence ID" value="HORVU.MOREX.r3.5HG0522690.1"/>
    <property type="gene ID" value="HORVU.MOREX.r3.5HG0522690"/>
</dbReference>
<keyword evidence="5" id="KW-0443">Lipid metabolism</keyword>
<evidence type="ECO:0000256" key="10">
    <source>
        <dbReference type="PROSITE-ProRule" id="PRU01022"/>
    </source>
</evidence>
<dbReference type="InterPro" id="IPR013705">
    <property type="entry name" value="Sterol_MeTrfase_C"/>
</dbReference>
<dbReference type="EnsemblPlants" id="HORVU.MOREX.r3.5HG0522690.1">
    <property type="protein sequence ID" value="HORVU.MOREX.r3.5HG0522690.1"/>
    <property type="gene ID" value="HORVU.MOREX.r3.5HG0522690"/>
</dbReference>
<evidence type="ECO:0000256" key="3">
    <source>
        <dbReference type="ARBA" id="ARBA00022679"/>
    </source>
</evidence>
<protein>
    <recommendedName>
        <fullName evidence="11">Methyltransferase</fullName>
        <ecNumber evidence="11">2.1.1.-</ecNumber>
    </recommendedName>
</protein>
<keyword evidence="3 10" id="KW-0808">Transferase</keyword>
<dbReference type="UniPathway" id="UPA00766"/>
<proteinExistence type="inferred from homology"/>
<sequence>MDMPFPDDFFDAAYAIEATCHAPDAVGCYKEINRVLRPGQPMAFYEWCMTDRFDPGNPRHADAKAEIELGNGLTDIRTTAQCLQAVKDAGFEVMCAKDVAEDSAVPWYQPLDPNAGASWTSANGFRLSRVGRLVTRAMVKAMERLGVAPEGSVRVSGLMETAGEGLVKGGREGIFTPMFFVLARKKSNLSTQDV</sequence>
<keyword evidence="6" id="KW-0756">Sterol biosynthesis</keyword>
<keyword evidence="8" id="KW-0753">Steroid metabolism</keyword>
<evidence type="ECO:0000256" key="1">
    <source>
        <dbReference type="ARBA" id="ARBA00004938"/>
    </source>
</evidence>
<dbReference type="GO" id="GO:0016126">
    <property type="term" value="P:sterol biosynthetic process"/>
    <property type="evidence" value="ECO:0007669"/>
    <property type="project" value="UniProtKB-UniPathway"/>
</dbReference>
<evidence type="ECO:0000256" key="7">
    <source>
        <dbReference type="ARBA" id="ARBA00023166"/>
    </source>
</evidence>
<dbReference type="AlphaFoldDB" id="A0A8I6YMQ2"/>
<dbReference type="SUPFAM" id="SSF53335">
    <property type="entry name" value="S-adenosyl-L-methionine-dependent methyltransferases"/>
    <property type="match status" value="1"/>
</dbReference>
<feature type="domain" description="SAM-dependent methyltransferase Erg6/SMT-type" evidence="12">
    <location>
        <begin position="1"/>
        <end position="186"/>
    </location>
</feature>
<evidence type="ECO:0000313" key="14">
    <source>
        <dbReference type="Proteomes" id="UP000011116"/>
    </source>
</evidence>
<dbReference type="InterPro" id="IPR030384">
    <property type="entry name" value="MeTrfase_SMT"/>
</dbReference>
<evidence type="ECO:0000256" key="5">
    <source>
        <dbReference type="ARBA" id="ARBA00022955"/>
    </source>
</evidence>
<dbReference type="Pfam" id="PF08241">
    <property type="entry name" value="Methyltransf_11"/>
    <property type="match status" value="1"/>
</dbReference>
<evidence type="ECO:0000256" key="2">
    <source>
        <dbReference type="ARBA" id="ARBA00022603"/>
    </source>
</evidence>